<proteinExistence type="predicted"/>
<dbReference type="Pfam" id="PF05239">
    <property type="entry name" value="PRC"/>
    <property type="match status" value="1"/>
</dbReference>
<dbReference type="Proteomes" id="UP000178432">
    <property type="component" value="Unassembled WGS sequence"/>
</dbReference>
<feature type="domain" description="PRC-barrel" evidence="1">
    <location>
        <begin position="3"/>
        <end position="75"/>
    </location>
</feature>
<comment type="caution">
    <text evidence="2">The sequence shown here is derived from an EMBL/GenBank/DDBJ whole genome shotgun (WGS) entry which is preliminary data.</text>
</comment>
<dbReference type="Gene3D" id="2.30.30.240">
    <property type="entry name" value="PRC-barrel domain"/>
    <property type="match status" value="1"/>
</dbReference>
<dbReference type="AlphaFoldDB" id="A0A1G1YAV5"/>
<dbReference type="EMBL" id="MHIF01000004">
    <property type="protein sequence ID" value="OGY49478.1"/>
    <property type="molecule type" value="Genomic_DNA"/>
</dbReference>
<organism evidence="2 3">
    <name type="scientific">Candidatus Buchananbacteria bacterium RIFCSPHIGHO2_01_FULL_46_12</name>
    <dbReference type="NCBI Taxonomy" id="1797536"/>
    <lineage>
        <taxon>Bacteria</taxon>
        <taxon>Candidatus Buchananiibacteriota</taxon>
    </lineage>
</organism>
<protein>
    <recommendedName>
        <fullName evidence="1">PRC-barrel domain-containing protein</fullName>
    </recommendedName>
</protein>
<reference evidence="2 3" key="1">
    <citation type="journal article" date="2016" name="Nat. Commun.">
        <title>Thousands of microbial genomes shed light on interconnected biogeochemical processes in an aquifer system.</title>
        <authorList>
            <person name="Anantharaman K."/>
            <person name="Brown C.T."/>
            <person name="Hug L.A."/>
            <person name="Sharon I."/>
            <person name="Castelle C.J."/>
            <person name="Probst A.J."/>
            <person name="Thomas B.C."/>
            <person name="Singh A."/>
            <person name="Wilkins M.J."/>
            <person name="Karaoz U."/>
            <person name="Brodie E.L."/>
            <person name="Williams K.H."/>
            <person name="Hubbard S.S."/>
            <person name="Banfield J.F."/>
        </authorList>
    </citation>
    <scope>NUCLEOTIDE SEQUENCE [LARGE SCALE GENOMIC DNA]</scope>
</reference>
<sequence length="94" mass="10293">MKISSNDLINLPVFTQSGQNLGRVYSFDLDIDNNAVVSYYVRTGLIKGLWHQQLIISPRQVISISKEKMVVEDSAAKEPKASLGKVELVGSGAD</sequence>
<accession>A0A1G1YAV5</accession>
<gene>
    <name evidence="2" type="ORF">A2663_03380</name>
</gene>
<dbReference type="SUPFAM" id="SSF50346">
    <property type="entry name" value="PRC-barrel domain"/>
    <property type="match status" value="1"/>
</dbReference>
<dbReference type="InterPro" id="IPR027275">
    <property type="entry name" value="PRC-brl_dom"/>
</dbReference>
<evidence type="ECO:0000313" key="2">
    <source>
        <dbReference type="EMBL" id="OGY49478.1"/>
    </source>
</evidence>
<evidence type="ECO:0000313" key="3">
    <source>
        <dbReference type="Proteomes" id="UP000178432"/>
    </source>
</evidence>
<evidence type="ECO:0000259" key="1">
    <source>
        <dbReference type="Pfam" id="PF05239"/>
    </source>
</evidence>
<name>A0A1G1YAV5_9BACT</name>
<dbReference type="InterPro" id="IPR011033">
    <property type="entry name" value="PRC_barrel-like_sf"/>
</dbReference>